<proteinExistence type="predicted"/>
<evidence type="ECO:0000313" key="1">
    <source>
        <dbReference type="EMBL" id="PFG33697.1"/>
    </source>
</evidence>
<name>A0A2A9E3T2_9MICO</name>
<accession>A0A2A9E3T2</accession>
<sequence>MRGRHALTVAIVGALAILVAAPLTSCGALGSLTRGSAESHTAVSITETLALPTEAGEVVSEEQTPLLPAGQVAYKLVSGPAVLVRTDAALPPSVTADVLAASAELTSSTRSESAADEAADLAQHASDTTGKNIIIVFHDEDAPTPDAWTHTRIDDVPVPRSSDLRQVTSLLDDWIATQTAPGSFEIIVKD</sequence>
<keyword evidence="2" id="KW-1185">Reference proteome</keyword>
<dbReference type="EMBL" id="PDJG01000001">
    <property type="protein sequence ID" value="PFG33697.1"/>
    <property type="molecule type" value="Genomic_DNA"/>
</dbReference>
<dbReference type="Proteomes" id="UP000225548">
    <property type="component" value="Unassembled WGS sequence"/>
</dbReference>
<reference evidence="1 2" key="1">
    <citation type="submission" date="2017-10" db="EMBL/GenBank/DDBJ databases">
        <title>Sequencing the genomes of 1000 actinobacteria strains.</title>
        <authorList>
            <person name="Klenk H.-P."/>
        </authorList>
    </citation>
    <scope>NUCLEOTIDE SEQUENCE [LARGE SCALE GENOMIC DNA]</scope>
    <source>
        <strain evidence="1 2">DSM 18966</strain>
    </source>
</reference>
<dbReference type="RefSeq" id="WP_098454870.1">
    <property type="nucleotide sequence ID" value="NZ_PDJG01000001.1"/>
</dbReference>
<comment type="caution">
    <text evidence="1">The sequence shown here is derived from an EMBL/GenBank/DDBJ whole genome shotgun (WGS) entry which is preliminary data.</text>
</comment>
<gene>
    <name evidence="1" type="ORF">ATL42_1584</name>
</gene>
<organism evidence="1 2">
    <name type="scientific">Sanguibacter antarcticus</name>
    <dbReference type="NCBI Taxonomy" id="372484"/>
    <lineage>
        <taxon>Bacteria</taxon>
        <taxon>Bacillati</taxon>
        <taxon>Actinomycetota</taxon>
        <taxon>Actinomycetes</taxon>
        <taxon>Micrococcales</taxon>
        <taxon>Sanguibacteraceae</taxon>
        <taxon>Sanguibacter</taxon>
    </lineage>
</organism>
<dbReference type="AlphaFoldDB" id="A0A2A9E3T2"/>
<evidence type="ECO:0000313" key="2">
    <source>
        <dbReference type="Proteomes" id="UP000225548"/>
    </source>
</evidence>
<protein>
    <submittedName>
        <fullName evidence="1">Uncharacterized protein</fullName>
    </submittedName>
</protein>